<proteinExistence type="predicted"/>
<dbReference type="InterPro" id="IPR010730">
    <property type="entry name" value="HET"/>
</dbReference>
<dbReference type="EMBL" id="KZ613912">
    <property type="protein sequence ID" value="PMD51459.1"/>
    <property type="molecule type" value="Genomic_DNA"/>
</dbReference>
<dbReference type="RefSeq" id="XP_024728363.1">
    <property type="nucleotide sequence ID" value="XM_024871237.1"/>
</dbReference>
<evidence type="ECO:0000313" key="3">
    <source>
        <dbReference type="EMBL" id="PMD51459.1"/>
    </source>
</evidence>
<feature type="region of interest" description="Disordered" evidence="1">
    <location>
        <begin position="194"/>
        <end position="222"/>
    </location>
</feature>
<dbReference type="InterPro" id="IPR052895">
    <property type="entry name" value="HetReg/Transcr_Mod"/>
</dbReference>
<evidence type="ECO:0000256" key="1">
    <source>
        <dbReference type="SAM" id="MobiDB-lite"/>
    </source>
</evidence>
<evidence type="ECO:0000259" key="2">
    <source>
        <dbReference type="Pfam" id="PF06985"/>
    </source>
</evidence>
<keyword evidence="4" id="KW-1185">Reference proteome</keyword>
<accession>A0A2J6SL06</accession>
<dbReference type="Pfam" id="PF06985">
    <property type="entry name" value="HET"/>
    <property type="match status" value="1"/>
</dbReference>
<reference evidence="3 4" key="1">
    <citation type="submission" date="2016-04" db="EMBL/GenBank/DDBJ databases">
        <title>A degradative enzymes factory behind the ericoid mycorrhizal symbiosis.</title>
        <authorList>
            <consortium name="DOE Joint Genome Institute"/>
            <person name="Martino E."/>
            <person name="Morin E."/>
            <person name="Grelet G."/>
            <person name="Kuo A."/>
            <person name="Kohler A."/>
            <person name="Daghino S."/>
            <person name="Barry K."/>
            <person name="Choi C."/>
            <person name="Cichocki N."/>
            <person name="Clum A."/>
            <person name="Copeland A."/>
            <person name="Hainaut M."/>
            <person name="Haridas S."/>
            <person name="Labutti K."/>
            <person name="Lindquist E."/>
            <person name="Lipzen A."/>
            <person name="Khouja H.-R."/>
            <person name="Murat C."/>
            <person name="Ohm R."/>
            <person name="Olson A."/>
            <person name="Spatafora J."/>
            <person name="Veneault-Fourrey C."/>
            <person name="Henrissat B."/>
            <person name="Grigoriev I."/>
            <person name="Martin F."/>
            <person name="Perotto S."/>
        </authorList>
    </citation>
    <scope>NUCLEOTIDE SEQUENCE [LARGE SCALE GENOMIC DNA]</scope>
    <source>
        <strain evidence="3 4">E</strain>
    </source>
</reference>
<dbReference type="InParanoid" id="A0A2J6SL06"/>
<dbReference type="OrthoDB" id="3526006at2759"/>
<dbReference type="GeneID" id="36579319"/>
<dbReference type="PANTHER" id="PTHR24148">
    <property type="entry name" value="ANKYRIN REPEAT DOMAIN-CONTAINING PROTEIN 39 HOMOLOG-RELATED"/>
    <property type="match status" value="1"/>
</dbReference>
<sequence length="222" mass="24995">MICRPLRDSLQYTRLLALFRTQDRQIRCCLDEVPLFDLPDYTAFSYCWGSLDDTGLFLSTIKVSTSDKISERLHYLKNFTSMGGGFMYQPTGTTGKGGHQVQLMRIIYSRVTGVIAWIGESSDDSSQAIAALKRMPATTSSSARDTIWEGLESLFARPYWKRIWIIQEIVVVAKISFVALTPLPGVKWKLQTKGARQKPTTHTSKPFQASGGNPITKSRWAF</sequence>
<dbReference type="Proteomes" id="UP000235371">
    <property type="component" value="Unassembled WGS sequence"/>
</dbReference>
<gene>
    <name evidence="3" type="ORF">K444DRAFT_232860</name>
</gene>
<feature type="domain" description="Heterokaryon incompatibility" evidence="2">
    <location>
        <begin position="98"/>
        <end position="168"/>
    </location>
</feature>
<dbReference type="PANTHER" id="PTHR24148:SF73">
    <property type="entry name" value="HET DOMAIN PROTEIN (AFU_ORTHOLOGUE AFUA_8G01020)"/>
    <property type="match status" value="1"/>
</dbReference>
<name>A0A2J6SL06_9HELO</name>
<dbReference type="AlphaFoldDB" id="A0A2J6SL06"/>
<organism evidence="3 4">
    <name type="scientific">Hyaloscypha bicolor E</name>
    <dbReference type="NCBI Taxonomy" id="1095630"/>
    <lineage>
        <taxon>Eukaryota</taxon>
        <taxon>Fungi</taxon>
        <taxon>Dikarya</taxon>
        <taxon>Ascomycota</taxon>
        <taxon>Pezizomycotina</taxon>
        <taxon>Leotiomycetes</taxon>
        <taxon>Helotiales</taxon>
        <taxon>Hyaloscyphaceae</taxon>
        <taxon>Hyaloscypha</taxon>
        <taxon>Hyaloscypha bicolor</taxon>
    </lineage>
</organism>
<protein>
    <recommendedName>
        <fullName evidence="2">Heterokaryon incompatibility domain-containing protein</fullName>
    </recommendedName>
</protein>
<evidence type="ECO:0000313" key="4">
    <source>
        <dbReference type="Proteomes" id="UP000235371"/>
    </source>
</evidence>
<feature type="compositionally biased region" description="Polar residues" evidence="1">
    <location>
        <begin position="198"/>
        <end position="216"/>
    </location>
</feature>